<accession>A0A2W7NHR1</accession>
<dbReference type="EMBL" id="QKZL01000004">
    <property type="protein sequence ID" value="PZX17767.1"/>
    <property type="molecule type" value="Genomic_DNA"/>
</dbReference>
<dbReference type="SUPFAM" id="SSF47090">
    <property type="entry name" value="PGBD-like"/>
    <property type="match status" value="1"/>
</dbReference>
<gene>
    <name evidence="4" type="ORF">LX81_01496</name>
</gene>
<dbReference type="InterPro" id="IPR036365">
    <property type="entry name" value="PGBD-like_sf"/>
</dbReference>
<name>A0A2W7NHR1_9RHOB</name>
<dbReference type="Proteomes" id="UP000248916">
    <property type="component" value="Unassembled WGS sequence"/>
</dbReference>
<dbReference type="Gene3D" id="1.10.101.10">
    <property type="entry name" value="PGBD-like superfamily/PGBD"/>
    <property type="match status" value="1"/>
</dbReference>
<reference evidence="4 5" key="1">
    <citation type="submission" date="2018-06" db="EMBL/GenBank/DDBJ databases">
        <title>Genomic Encyclopedia of Archaeal and Bacterial Type Strains, Phase II (KMG-II): from individual species to whole genera.</title>
        <authorList>
            <person name="Goeker M."/>
        </authorList>
    </citation>
    <scope>NUCLEOTIDE SEQUENCE [LARGE SCALE GENOMIC DNA]</scope>
    <source>
        <strain evidence="4 5">DSM 22009</strain>
    </source>
</reference>
<dbReference type="RefSeq" id="WP_111536649.1">
    <property type="nucleotide sequence ID" value="NZ_QKZL01000004.1"/>
</dbReference>
<feature type="domain" description="Peptidoglycan binding-like" evidence="3">
    <location>
        <begin position="87"/>
        <end position="132"/>
    </location>
</feature>
<dbReference type="InterPro" id="IPR002477">
    <property type="entry name" value="Peptidoglycan-bd-like"/>
</dbReference>
<evidence type="ECO:0000256" key="1">
    <source>
        <dbReference type="SAM" id="MobiDB-lite"/>
    </source>
</evidence>
<evidence type="ECO:0000313" key="5">
    <source>
        <dbReference type="Proteomes" id="UP000248916"/>
    </source>
</evidence>
<dbReference type="AlphaFoldDB" id="A0A2W7NHR1"/>
<feature type="compositionally biased region" description="Polar residues" evidence="1">
    <location>
        <begin position="53"/>
        <end position="75"/>
    </location>
</feature>
<dbReference type="Pfam" id="PF01471">
    <property type="entry name" value="PG_binding_1"/>
    <property type="match status" value="1"/>
</dbReference>
<evidence type="ECO:0000256" key="2">
    <source>
        <dbReference type="SAM" id="SignalP"/>
    </source>
</evidence>
<dbReference type="InterPro" id="IPR036366">
    <property type="entry name" value="PGBDSf"/>
</dbReference>
<evidence type="ECO:0000259" key="3">
    <source>
        <dbReference type="Pfam" id="PF01471"/>
    </source>
</evidence>
<evidence type="ECO:0000313" key="4">
    <source>
        <dbReference type="EMBL" id="PZX17767.1"/>
    </source>
</evidence>
<keyword evidence="5" id="KW-1185">Reference proteome</keyword>
<feature type="signal peptide" evidence="2">
    <location>
        <begin position="1"/>
        <end position="25"/>
    </location>
</feature>
<proteinExistence type="predicted"/>
<comment type="caution">
    <text evidence="4">The sequence shown here is derived from an EMBL/GenBank/DDBJ whole genome shotgun (WGS) entry which is preliminary data.</text>
</comment>
<feature type="region of interest" description="Disordered" evidence="1">
    <location>
        <begin position="51"/>
        <end position="80"/>
    </location>
</feature>
<organism evidence="4 5">
    <name type="scientific">Palleronia aestuarii</name>
    <dbReference type="NCBI Taxonomy" id="568105"/>
    <lineage>
        <taxon>Bacteria</taxon>
        <taxon>Pseudomonadati</taxon>
        <taxon>Pseudomonadota</taxon>
        <taxon>Alphaproteobacteria</taxon>
        <taxon>Rhodobacterales</taxon>
        <taxon>Roseobacteraceae</taxon>
        <taxon>Palleronia</taxon>
    </lineage>
</organism>
<sequence length="441" mass="45095">MRSTRLLSALAAATALTVSTAPARADIVDFVAGAIASQAYNHFVRNRAANQAPAASTESSKSPGVSRARQSNPSSDRAMIPATEEGRAVQEALNFFGFDAGTVDGRIGPQSREAISAYQDFMGYPSDGELDATERGHLVEAFERAQAGDLSAGQAASDDMEARVMLKEPGASQGTRMAAGDHPAGLQQASLRQSPSANEIVSLARPPAAGTTLVNLFAPPPAVGASLASHCADTSLLTATNGFSSGAASNGAAALSEQFCLARAYAIRDGADLAAGIGVPADRIAASCAAYGEEMRPHVAALTREGRDEVLEGVGDLVRGTGIAAPDLAATATVCLSEGYRTDDMGVALGSALILASLDQDAYGELMGHHLALGFGVPAAPERATEWYEAGLSAAEDGRAVFAPGQPERTGLIRKAVASLPTGREPAQSGSVLLPVLLPLQ</sequence>
<feature type="chain" id="PRO_5016003180" evidence="2">
    <location>
        <begin position="26"/>
        <end position="441"/>
    </location>
</feature>
<dbReference type="OrthoDB" id="7444491at2"/>
<keyword evidence="2" id="KW-0732">Signal</keyword>
<protein>
    <submittedName>
        <fullName evidence="4">Putative peptidoglycan binding protein</fullName>
    </submittedName>
</protein>